<dbReference type="AlphaFoldDB" id="A0AA88XWV8"/>
<protein>
    <submittedName>
        <fullName evidence="4">Uncharacterized protein</fullName>
    </submittedName>
</protein>
<feature type="non-terminal residue" evidence="4">
    <location>
        <position position="1"/>
    </location>
</feature>
<comment type="similarity">
    <text evidence="1">Belongs to the apolipoprotein L family.</text>
</comment>
<accession>A0AA88XWV8</accession>
<comment type="caution">
    <text evidence="4">The sequence shown here is derived from an EMBL/GenBank/DDBJ whole genome shotgun (WGS) entry which is preliminary data.</text>
</comment>
<keyword evidence="5" id="KW-1185">Reference proteome</keyword>
<dbReference type="GO" id="GO:0008289">
    <property type="term" value="F:lipid binding"/>
    <property type="evidence" value="ECO:0007669"/>
    <property type="project" value="InterPro"/>
</dbReference>
<dbReference type="PANTHER" id="PTHR14096">
    <property type="entry name" value="APOLIPOPROTEIN L"/>
    <property type="match status" value="1"/>
</dbReference>
<name>A0AA88XWV8_PINIB</name>
<dbReference type="Proteomes" id="UP001186944">
    <property type="component" value="Unassembled WGS sequence"/>
</dbReference>
<evidence type="ECO:0000256" key="3">
    <source>
        <dbReference type="SAM" id="Phobius"/>
    </source>
</evidence>
<dbReference type="InterPro" id="IPR008405">
    <property type="entry name" value="ApoL"/>
</dbReference>
<proteinExistence type="inferred from homology"/>
<feature type="region of interest" description="Disordered" evidence="2">
    <location>
        <begin position="177"/>
        <end position="211"/>
    </location>
</feature>
<dbReference type="GO" id="GO:0006869">
    <property type="term" value="P:lipid transport"/>
    <property type="evidence" value="ECO:0007669"/>
    <property type="project" value="InterPro"/>
</dbReference>
<sequence>QKVIETVDKDKSEYSKMKEEVNKAVNVINEIADAIQSQEDIGRYGSLFYSCTSLAGSGLLLAGALAPFTAGLSFAVTAGGAALGASSAVIDLIHENVRDYLIDSKLHEATEIFEYIYKRWGQFNPGTSHSFSRNPCSFFRFERIPESISASFIAYMQYKNFQKSSVSKEKTDTAFQKGEGSFQKSSVSEEKTDTAFQKGEGNFQKSSVSEKKTDTAFQKGEGASNQNMKINQAYSAVKDAIMDIRKIIQTWKMISYGTVSEKSQYLKEKAETLKTEMETMFN</sequence>
<gene>
    <name evidence="4" type="ORF">FSP39_016536</name>
</gene>
<dbReference type="PANTHER" id="PTHR14096:SF28">
    <property type="entry name" value="APOLIPOPROTEIN L, 1-RELATED"/>
    <property type="match status" value="1"/>
</dbReference>
<dbReference type="GO" id="GO:0005576">
    <property type="term" value="C:extracellular region"/>
    <property type="evidence" value="ECO:0007669"/>
    <property type="project" value="InterPro"/>
</dbReference>
<feature type="transmembrane region" description="Helical" evidence="3">
    <location>
        <begin position="47"/>
        <end position="66"/>
    </location>
</feature>
<evidence type="ECO:0000313" key="4">
    <source>
        <dbReference type="EMBL" id="KAK3084627.1"/>
    </source>
</evidence>
<evidence type="ECO:0000313" key="5">
    <source>
        <dbReference type="Proteomes" id="UP001186944"/>
    </source>
</evidence>
<reference evidence="4" key="1">
    <citation type="submission" date="2019-08" db="EMBL/GenBank/DDBJ databases">
        <title>The improved chromosome-level genome for the pearl oyster Pinctada fucata martensii using PacBio sequencing and Hi-C.</title>
        <authorList>
            <person name="Zheng Z."/>
        </authorList>
    </citation>
    <scope>NUCLEOTIDE SEQUENCE</scope>
    <source>
        <strain evidence="4">ZZ-2019</strain>
        <tissue evidence="4">Adductor muscle</tissue>
    </source>
</reference>
<keyword evidence="3" id="KW-0472">Membrane</keyword>
<dbReference type="Pfam" id="PF05461">
    <property type="entry name" value="ApoL"/>
    <property type="match status" value="1"/>
</dbReference>
<dbReference type="GO" id="GO:0042157">
    <property type="term" value="P:lipoprotein metabolic process"/>
    <property type="evidence" value="ECO:0007669"/>
    <property type="project" value="InterPro"/>
</dbReference>
<dbReference type="EMBL" id="VSWD01000013">
    <property type="protein sequence ID" value="KAK3084627.1"/>
    <property type="molecule type" value="Genomic_DNA"/>
</dbReference>
<organism evidence="4 5">
    <name type="scientific">Pinctada imbricata</name>
    <name type="common">Atlantic pearl-oyster</name>
    <name type="synonym">Pinctada martensii</name>
    <dbReference type="NCBI Taxonomy" id="66713"/>
    <lineage>
        <taxon>Eukaryota</taxon>
        <taxon>Metazoa</taxon>
        <taxon>Spiralia</taxon>
        <taxon>Lophotrochozoa</taxon>
        <taxon>Mollusca</taxon>
        <taxon>Bivalvia</taxon>
        <taxon>Autobranchia</taxon>
        <taxon>Pteriomorphia</taxon>
        <taxon>Pterioida</taxon>
        <taxon>Pterioidea</taxon>
        <taxon>Pteriidae</taxon>
        <taxon>Pinctada</taxon>
    </lineage>
</organism>
<evidence type="ECO:0000256" key="2">
    <source>
        <dbReference type="SAM" id="MobiDB-lite"/>
    </source>
</evidence>
<keyword evidence="3" id="KW-0812">Transmembrane</keyword>
<keyword evidence="3" id="KW-1133">Transmembrane helix</keyword>
<evidence type="ECO:0000256" key="1">
    <source>
        <dbReference type="ARBA" id="ARBA00010090"/>
    </source>
</evidence>
<dbReference type="GO" id="GO:0016020">
    <property type="term" value="C:membrane"/>
    <property type="evidence" value="ECO:0007669"/>
    <property type="project" value="TreeGrafter"/>
</dbReference>